<dbReference type="Pfam" id="PF13401">
    <property type="entry name" value="AAA_22"/>
    <property type="match status" value="1"/>
</dbReference>
<dbReference type="InterPro" id="IPR052026">
    <property type="entry name" value="ExeA_AAA_ATPase_DNA-bind"/>
</dbReference>
<protein>
    <submittedName>
        <fullName evidence="2">ATP-binding protein</fullName>
    </submittedName>
</protein>
<organism evidence="2 3">
    <name type="scientific">Clostridium estertheticum</name>
    <dbReference type="NCBI Taxonomy" id="238834"/>
    <lineage>
        <taxon>Bacteria</taxon>
        <taxon>Bacillati</taxon>
        <taxon>Bacillota</taxon>
        <taxon>Clostridia</taxon>
        <taxon>Eubacteriales</taxon>
        <taxon>Clostridiaceae</taxon>
        <taxon>Clostridium</taxon>
    </lineage>
</organism>
<gene>
    <name evidence="2" type="ORF">HLQ16_19590</name>
</gene>
<comment type="caution">
    <text evidence="2">The sequence shown here is derived from an EMBL/GenBank/DDBJ whole genome shotgun (WGS) entry which is preliminary data.</text>
</comment>
<sequence>MNKILLPNGIEAVEAEYITSPIEEYNNNPFIQSLSPLIDKESIVRKLLLNQPFDVEERKLDGSIRVHIIKRLYKVFQPLPIHVKIWNMIDSLIRQGYISRNPFNKDYRGIISRNGDKTNERVFTLNRSTSFTTTASCGLISGYSGMGKTTTVNRCLSHIPQVICHNYYNNTHFNQMQLTWLRLEAPTSLKSLALQFFMKVDSILGTDNLNRYISKNLSTDALLSLMGTVSCNIGLGLIIIDEFQNLNRNGVSQIMNFLVSLINSCGVSLIFIGTPACYDIFSKELRIARRITGNGEVIWNNMSNDQEFKLLLKAIWRYQWTRKPVELSEEMIDLFYDCTQGILDLVLKLFVNSMKRAIDTGIEQITKAIVINVCEEEFKVTQPIVQAIKSGNIYKMNDYEDIRRIETIRSMSNSSNKKGRGDSEVKHTVNIIEKEPNKIKRRIKIQDLAEDDLRRVVNDGISQGKSEYDILNEKGYIDNMDFFRLGVGL</sequence>
<dbReference type="GO" id="GO:0016887">
    <property type="term" value="F:ATP hydrolysis activity"/>
    <property type="evidence" value="ECO:0007669"/>
    <property type="project" value="InterPro"/>
</dbReference>
<dbReference type="RefSeq" id="WP_171298709.1">
    <property type="nucleotide sequence ID" value="NZ_CP087098.1"/>
</dbReference>
<dbReference type="Proteomes" id="UP000531659">
    <property type="component" value="Unassembled WGS sequence"/>
</dbReference>
<dbReference type="SUPFAM" id="SSF52540">
    <property type="entry name" value="P-loop containing nucleoside triphosphate hydrolases"/>
    <property type="match status" value="1"/>
</dbReference>
<dbReference type="AlphaFoldDB" id="A0A7Y3WUH4"/>
<dbReference type="PANTHER" id="PTHR35894">
    <property type="entry name" value="GENERAL SECRETION PATHWAY PROTEIN A-RELATED"/>
    <property type="match status" value="1"/>
</dbReference>
<evidence type="ECO:0000259" key="1">
    <source>
        <dbReference type="Pfam" id="PF13401"/>
    </source>
</evidence>
<feature type="domain" description="ORC1/DEAH AAA+ ATPase" evidence="1">
    <location>
        <begin position="134"/>
        <end position="281"/>
    </location>
</feature>
<name>A0A7Y3WUH4_9CLOT</name>
<dbReference type="Gene3D" id="3.40.50.300">
    <property type="entry name" value="P-loop containing nucleotide triphosphate hydrolases"/>
    <property type="match status" value="1"/>
</dbReference>
<dbReference type="GO" id="GO:0005524">
    <property type="term" value="F:ATP binding"/>
    <property type="evidence" value="ECO:0007669"/>
    <property type="project" value="UniProtKB-KW"/>
</dbReference>
<dbReference type="InterPro" id="IPR027417">
    <property type="entry name" value="P-loop_NTPase"/>
</dbReference>
<evidence type="ECO:0000313" key="3">
    <source>
        <dbReference type="Proteomes" id="UP000531659"/>
    </source>
</evidence>
<keyword evidence="2" id="KW-0547">Nucleotide-binding</keyword>
<dbReference type="EMBL" id="JABEYB010000019">
    <property type="protein sequence ID" value="NNU78119.1"/>
    <property type="molecule type" value="Genomic_DNA"/>
</dbReference>
<evidence type="ECO:0000313" key="2">
    <source>
        <dbReference type="EMBL" id="NNU78119.1"/>
    </source>
</evidence>
<keyword evidence="2" id="KW-0067">ATP-binding</keyword>
<proteinExistence type="predicted"/>
<dbReference type="InterPro" id="IPR049945">
    <property type="entry name" value="AAA_22"/>
</dbReference>
<dbReference type="PANTHER" id="PTHR35894:SF5">
    <property type="entry name" value="MU-LIKE PROPHAGE FLUMU DNA TRANSPOSITION PROTEIN B"/>
    <property type="match status" value="1"/>
</dbReference>
<reference evidence="2 3" key="1">
    <citation type="submission" date="2020-05" db="EMBL/GenBank/DDBJ databases">
        <title>Complete genome of Clostridium estertheticum subspecies estertheticum, isolated from Vacuum packed lamb meat from New Zealand imported to Switzerland.</title>
        <authorList>
            <person name="Wambui J."/>
            <person name="Stevens M.J.A."/>
            <person name="Stephan R."/>
        </authorList>
    </citation>
    <scope>NUCLEOTIDE SEQUENCE [LARGE SCALE GENOMIC DNA]</scope>
    <source>
        <strain evidence="2 3">CEST001</strain>
    </source>
</reference>
<accession>A0A7Y3WUH4</accession>